<comment type="caution">
    <text evidence="4">The sequence shown here is derived from an EMBL/GenBank/DDBJ whole genome shotgun (WGS) entry which is preliminary data.</text>
</comment>
<gene>
    <name evidence="4" type="ORF">CSUB01_09453</name>
</gene>
<evidence type="ECO:0000259" key="3">
    <source>
        <dbReference type="Pfam" id="PF17390"/>
    </source>
</evidence>
<dbReference type="Proteomes" id="UP000027238">
    <property type="component" value="Unassembled WGS sequence"/>
</dbReference>
<dbReference type="InterPro" id="IPR035398">
    <property type="entry name" value="Bac_rhamnosid_C"/>
</dbReference>
<name>A0A066X958_COLSU</name>
<evidence type="ECO:0000313" key="4">
    <source>
        <dbReference type="EMBL" id="KDN62271.1"/>
    </source>
</evidence>
<dbReference type="OMA" id="RVYAFIS"/>
<dbReference type="STRING" id="1173701.A0A066X958"/>
<feature type="domain" description="Alpha-L-rhamnosidase C-terminal" evidence="3">
    <location>
        <begin position="629"/>
        <end position="696"/>
    </location>
</feature>
<organism evidence="4 5">
    <name type="scientific">Colletotrichum sublineola</name>
    <name type="common">Sorghum anthracnose fungus</name>
    <dbReference type="NCBI Taxonomy" id="1173701"/>
    <lineage>
        <taxon>Eukaryota</taxon>
        <taxon>Fungi</taxon>
        <taxon>Dikarya</taxon>
        <taxon>Ascomycota</taxon>
        <taxon>Pezizomycotina</taxon>
        <taxon>Sordariomycetes</taxon>
        <taxon>Hypocreomycetidae</taxon>
        <taxon>Glomerellales</taxon>
        <taxon>Glomerellaceae</taxon>
        <taxon>Colletotrichum</taxon>
        <taxon>Colletotrichum graminicola species complex</taxon>
    </lineage>
</organism>
<dbReference type="Gene3D" id="1.50.10.10">
    <property type="match status" value="1"/>
</dbReference>
<accession>A0A066X958</accession>
<dbReference type="Pfam" id="PF17390">
    <property type="entry name" value="Bac_rhamnosid_C"/>
    <property type="match status" value="1"/>
</dbReference>
<feature type="domain" description="Alpha-L-rhamnosidase six-hairpin glycosidase" evidence="2">
    <location>
        <begin position="298"/>
        <end position="520"/>
    </location>
</feature>
<dbReference type="PANTHER" id="PTHR34987">
    <property type="entry name" value="C, PUTATIVE (AFU_ORTHOLOGUE AFUA_3G02880)-RELATED"/>
    <property type="match status" value="1"/>
</dbReference>
<dbReference type="Pfam" id="PF17389">
    <property type="entry name" value="Bac_rhamnosid6H"/>
    <property type="match status" value="1"/>
</dbReference>
<dbReference type="Gene3D" id="2.60.420.10">
    <property type="entry name" value="Maltose phosphorylase, domain 3"/>
    <property type="match status" value="1"/>
</dbReference>
<dbReference type="eggNOG" id="ENOG502SM44">
    <property type="taxonomic scope" value="Eukaryota"/>
</dbReference>
<evidence type="ECO:0000313" key="5">
    <source>
        <dbReference type="Proteomes" id="UP000027238"/>
    </source>
</evidence>
<dbReference type="HOGENOM" id="CLU_021300_0_0_1"/>
<feature type="signal peptide" evidence="1">
    <location>
        <begin position="1"/>
        <end position="21"/>
    </location>
</feature>
<dbReference type="EMBL" id="JMSE01001340">
    <property type="protein sequence ID" value="KDN62271.1"/>
    <property type="molecule type" value="Genomic_DNA"/>
</dbReference>
<dbReference type="SUPFAM" id="SSF48208">
    <property type="entry name" value="Six-hairpin glycosidases"/>
    <property type="match status" value="1"/>
</dbReference>
<feature type="chain" id="PRO_5001630021" evidence="1">
    <location>
        <begin position="22"/>
        <end position="748"/>
    </location>
</feature>
<dbReference type="PANTHER" id="PTHR34987:SF5">
    <property type="entry name" value="ALPHA-RHAMNOSIDASE"/>
    <property type="match status" value="1"/>
</dbReference>
<dbReference type="AlphaFoldDB" id="A0A066X958"/>
<protein>
    <submittedName>
        <fullName evidence="4">Putative alpha-L-rhamnosidase A</fullName>
    </submittedName>
</protein>
<evidence type="ECO:0000259" key="2">
    <source>
        <dbReference type="Pfam" id="PF17389"/>
    </source>
</evidence>
<dbReference type="GO" id="GO:0005975">
    <property type="term" value="P:carbohydrate metabolic process"/>
    <property type="evidence" value="ECO:0007669"/>
    <property type="project" value="InterPro"/>
</dbReference>
<proteinExistence type="predicted"/>
<reference evidence="5" key="1">
    <citation type="journal article" date="2014" name="Genome Announc.">
        <title>Draft genome sequence of Colletotrichum sublineola, a destructive pathogen of cultivated sorghum.</title>
        <authorList>
            <person name="Baroncelli R."/>
            <person name="Sanz-Martin J.M."/>
            <person name="Rech G.E."/>
            <person name="Sukno S.A."/>
            <person name="Thon M.R."/>
        </authorList>
    </citation>
    <scope>NUCLEOTIDE SEQUENCE [LARGE SCALE GENOMIC DNA]</scope>
    <source>
        <strain evidence="5">TX430BB</strain>
    </source>
</reference>
<dbReference type="InterPro" id="IPR008928">
    <property type="entry name" value="6-hairpin_glycosidase_sf"/>
</dbReference>
<dbReference type="InterPro" id="IPR012341">
    <property type="entry name" value="6hp_glycosidase-like_sf"/>
</dbReference>
<sequence length="748" mass="81952">MGGLWTSIFALMMGQWGLIPSNWIASLREGRSSVYEVSWHRYVRASESRTIQPVGVVSDLTRGTVTNPSGLTTGEGGPTIFYRTGELDDIPSVTVDFGQNTVGILSIFFAGSSTSAFPSVDKDTEMDGDMNEQRPGIRLAFSETLQFLTNVSDFSRSYNGDTITPGSDQIAVRKDPYVWTANHGCQHRGTTHGKGQVCSDGLHGFRYLRIYLDALPSDTPHTLPHGRVEISNLSLALSAFHGTPDTFEGWFECSDENLTRWWFDGVYTNDLCVDKFRAADDAEPRGAGSETLEGKFVIHDAPKRDRDPYVADLAVAALTGYVSHGKGTVSEASGNVLADLAVHQRGDGWIPPASIMNYTLPLFDYPLWWVVCSHDYIWYTGDLDYLSTYYANLIAVLDNWYPSVTDPATGLVTKGLRGTAGYGDYAFVPRQGPVTYYNALYILALRRAAEIAVENQNDGDAERWRRRADEVAKALGEWNFDEKAGAFWDGMKEGEFVDAHAQDGNSIAILADVVGKKKARGALEYYSRVASRPYGNAFYDSDAVAEGFSQRVYAFVSYFELAARFKAGMGDSAVEEMKRLYGWMSRQDPGVTFWEGIGAGGRPYEDGYTSMAHGWATGLVPLMSGWVLGVKPTAPGFRTWSVAPETAGLEWARGVVPTPGGEGIGVEWEQGWDGDVRIQVRAAEGSRGVVGVPVVSQRVVIELDGEVVYAGQDGAQARYEEGRVLVHVEGKGTDCKVVITVRGRSDDL</sequence>
<dbReference type="InterPro" id="IPR035396">
    <property type="entry name" value="Bac_rhamnosid6H"/>
</dbReference>
<keyword evidence="5" id="KW-1185">Reference proteome</keyword>
<dbReference type="OrthoDB" id="10036721at2759"/>
<dbReference type="GO" id="GO:0003824">
    <property type="term" value="F:catalytic activity"/>
    <property type="evidence" value="ECO:0007669"/>
    <property type="project" value="UniProtKB-ARBA"/>
</dbReference>
<keyword evidence="1" id="KW-0732">Signal</keyword>
<evidence type="ECO:0000256" key="1">
    <source>
        <dbReference type="SAM" id="SignalP"/>
    </source>
</evidence>